<name>A0AA88PQ90_9TELE</name>
<comment type="caution">
    <text evidence="5">The sequence shown here is derived from an EMBL/GenBank/DDBJ whole genome shotgun (WGS) entry which is preliminary data.</text>
</comment>
<dbReference type="PANTHER" id="PTHR47341">
    <property type="entry name" value="GATA-TYPE ZINC FINGER PROTEIN 1"/>
    <property type="match status" value="1"/>
</dbReference>
<feature type="region of interest" description="Disordered" evidence="3">
    <location>
        <begin position="28"/>
        <end position="58"/>
    </location>
</feature>
<dbReference type="Pfam" id="PF00320">
    <property type="entry name" value="GATA"/>
    <property type="match status" value="1"/>
</dbReference>
<keyword evidence="1" id="KW-0539">Nucleus</keyword>
<dbReference type="CDD" id="cd00202">
    <property type="entry name" value="ZnF_GATA"/>
    <property type="match status" value="1"/>
</dbReference>
<gene>
    <name evidence="5" type="ORF">Q8A67_014087</name>
</gene>
<dbReference type="GO" id="GO:0005634">
    <property type="term" value="C:nucleus"/>
    <property type="evidence" value="ECO:0007669"/>
    <property type="project" value="TreeGrafter"/>
</dbReference>
<dbReference type="InterPro" id="IPR053116">
    <property type="entry name" value="GATA-type_Znf_Regulator"/>
</dbReference>
<sequence length="421" mass="46728">MSSSSLELADDVQHQQVTQSTILLLLQEATKLTPPADDERSRPGPSRAESQDSGSLVLSVRKDSEFTGSFSIVRESDQRSSSAWEVMHLINQQCERLLRSGCEDGARVDLDSSDVTETLVMFRSPFEQEDPTVPCGRVPSDTCFSVIYCSETANELTDVEEIKEADDLAELIKTHSADHVGAGEKTENEPGDECPSDRHESVVPSAGSDCLPVCPLDFTSCLVSERDADGAWLPLNASENTQSSSRPADLNNNLTGGVSKELVQTGSWEAGRRTQRKQPRPSRSPDPRDTDTVQGVTFSMYPELDADRSRLIITSNYSEEIRRLRRSRSSRCRSQRTSSSEEESDSCGLSRSKICASCRTRKTPLWRDAEDGTPLCNACGIRYKKYRVRCQQCWNIPKKEANTNSKCLKCGDVLKMKCSSW</sequence>
<dbReference type="PROSITE" id="PS50114">
    <property type="entry name" value="GATA_ZN_FINGER_2"/>
    <property type="match status" value="1"/>
</dbReference>
<dbReference type="GO" id="GO:0043565">
    <property type="term" value="F:sequence-specific DNA binding"/>
    <property type="evidence" value="ECO:0007669"/>
    <property type="project" value="InterPro"/>
</dbReference>
<feature type="compositionally biased region" description="Basic and acidic residues" evidence="3">
    <location>
        <begin position="176"/>
        <end position="188"/>
    </location>
</feature>
<reference evidence="5" key="1">
    <citation type="submission" date="2023-08" db="EMBL/GenBank/DDBJ databases">
        <title>Chromosome-level Genome Assembly of mud carp (Cirrhinus molitorella).</title>
        <authorList>
            <person name="Liu H."/>
        </authorList>
    </citation>
    <scope>NUCLEOTIDE SEQUENCE</scope>
    <source>
        <strain evidence="5">Prfri</strain>
        <tissue evidence="5">Muscle</tissue>
    </source>
</reference>
<accession>A0AA88PQ90</accession>
<dbReference type="SUPFAM" id="SSF57716">
    <property type="entry name" value="Glucocorticoid receptor-like (DNA-binding domain)"/>
    <property type="match status" value="1"/>
</dbReference>
<dbReference type="AlphaFoldDB" id="A0AA88PQ90"/>
<dbReference type="GO" id="GO:0008270">
    <property type="term" value="F:zinc ion binding"/>
    <property type="evidence" value="ECO:0007669"/>
    <property type="project" value="UniProtKB-KW"/>
</dbReference>
<feature type="region of interest" description="Disordered" evidence="3">
    <location>
        <begin position="237"/>
        <end position="295"/>
    </location>
</feature>
<keyword evidence="2" id="KW-0863">Zinc-finger</keyword>
<dbReference type="EMBL" id="JAUYZG010000014">
    <property type="protein sequence ID" value="KAK2888712.1"/>
    <property type="molecule type" value="Genomic_DNA"/>
</dbReference>
<evidence type="ECO:0000256" key="3">
    <source>
        <dbReference type="SAM" id="MobiDB-lite"/>
    </source>
</evidence>
<feature type="region of interest" description="Disordered" evidence="3">
    <location>
        <begin position="176"/>
        <end position="200"/>
    </location>
</feature>
<evidence type="ECO:0000259" key="4">
    <source>
        <dbReference type="PROSITE" id="PS50114"/>
    </source>
</evidence>
<dbReference type="GO" id="GO:0048599">
    <property type="term" value="P:oocyte development"/>
    <property type="evidence" value="ECO:0007669"/>
    <property type="project" value="TreeGrafter"/>
</dbReference>
<evidence type="ECO:0000256" key="1">
    <source>
        <dbReference type="ARBA" id="ARBA00023242"/>
    </source>
</evidence>
<keyword evidence="6" id="KW-1185">Reference proteome</keyword>
<evidence type="ECO:0000313" key="6">
    <source>
        <dbReference type="Proteomes" id="UP001187343"/>
    </source>
</evidence>
<dbReference type="InterPro" id="IPR013088">
    <property type="entry name" value="Znf_NHR/GATA"/>
</dbReference>
<protein>
    <recommendedName>
        <fullName evidence="4">GATA-type domain-containing protein</fullName>
    </recommendedName>
</protein>
<dbReference type="Proteomes" id="UP001187343">
    <property type="component" value="Unassembled WGS sequence"/>
</dbReference>
<dbReference type="InterPro" id="IPR000679">
    <property type="entry name" value="Znf_GATA"/>
</dbReference>
<dbReference type="Gene3D" id="3.30.50.10">
    <property type="entry name" value="Erythroid Transcription Factor GATA-1, subunit A"/>
    <property type="match status" value="1"/>
</dbReference>
<keyword evidence="2" id="KW-0479">Metal-binding</keyword>
<dbReference type="GO" id="GO:0006357">
    <property type="term" value="P:regulation of transcription by RNA polymerase II"/>
    <property type="evidence" value="ECO:0007669"/>
    <property type="project" value="TreeGrafter"/>
</dbReference>
<evidence type="ECO:0000313" key="5">
    <source>
        <dbReference type="EMBL" id="KAK2888712.1"/>
    </source>
</evidence>
<dbReference type="SMART" id="SM00401">
    <property type="entry name" value="ZnF_GATA"/>
    <property type="match status" value="1"/>
</dbReference>
<dbReference type="GO" id="GO:0007283">
    <property type="term" value="P:spermatogenesis"/>
    <property type="evidence" value="ECO:0007669"/>
    <property type="project" value="TreeGrafter"/>
</dbReference>
<feature type="compositionally biased region" description="Polar residues" evidence="3">
    <location>
        <begin position="237"/>
        <end position="267"/>
    </location>
</feature>
<dbReference type="PANTHER" id="PTHR47341:SF1">
    <property type="entry name" value="GATA-TYPE ZINC FINGER PROTEIN 1"/>
    <property type="match status" value="1"/>
</dbReference>
<keyword evidence="2" id="KW-0862">Zinc</keyword>
<proteinExistence type="predicted"/>
<evidence type="ECO:0000256" key="2">
    <source>
        <dbReference type="PROSITE-ProRule" id="PRU00094"/>
    </source>
</evidence>
<feature type="domain" description="GATA-type" evidence="4">
    <location>
        <begin position="349"/>
        <end position="384"/>
    </location>
</feature>
<organism evidence="5 6">
    <name type="scientific">Cirrhinus molitorella</name>
    <name type="common">mud carp</name>
    <dbReference type="NCBI Taxonomy" id="172907"/>
    <lineage>
        <taxon>Eukaryota</taxon>
        <taxon>Metazoa</taxon>
        <taxon>Chordata</taxon>
        <taxon>Craniata</taxon>
        <taxon>Vertebrata</taxon>
        <taxon>Euteleostomi</taxon>
        <taxon>Actinopterygii</taxon>
        <taxon>Neopterygii</taxon>
        <taxon>Teleostei</taxon>
        <taxon>Ostariophysi</taxon>
        <taxon>Cypriniformes</taxon>
        <taxon>Cyprinidae</taxon>
        <taxon>Labeoninae</taxon>
        <taxon>Labeonini</taxon>
        <taxon>Cirrhinus</taxon>
    </lineage>
</organism>